<sequence length="102" mass="10405">MSNMSRPTLPSSIQGTACAAPNATLTTSCCTQVNGTMASQQGMQYCLTSQFAAFQICSNESICETGKFNAAASTSVSITAKALVAMLVASLAFALTLAPPSI</sequence>
<proteinExistence type="predicted"/>
<keyword evidence="1" id="KW-0472">Membrane</keyword>
<keyword evidence="1" id="KW-0812">Transmembrane</keyword>
<evidence type="ECO:0000256" key="1">
    <source>
        <dbReference type="SAM" id="Phobius"/>
    </source>
</evidence>
<keyword evidence="1" id="KW-1133">Transmembrane helix</keyword>
<dbReference type="HOGENOM" id="CLU_2279401_0_0_1"/>
<feature type="transmembrane region" description="Helical" evidence="1">
    <location>
        <begin position="78"/>
        <end position="98"/>
    </location>
</feature>
<dbReference type="PROSITE" id="PS51257">
    <property type="entry name" value="PROKAR_LIPOPROTEIN"/>
    <property type="match status" value="1"/>
</dbReference>
<protein>
    <submittedName>
        <fullName evidence="2">Uncharacterized protein</fullName>
    </submittedName>
</protein>
<organism evidence="2 3">
    <name type="scientific">Tilletiaria anomala (strain ATCC 24038 / CBS 436.72 / UBC 951)</name>
    <dbReference type="NCBI Taxonomy" id="1037660"/>
    <lineage>
        <taxon>Eukaryota</taxon>
        <taxon>Fungi</taxon>
        <taxon>Dikarya</taxon>
        <taxon>Basidiomycota</taxon>
        <taxon>Ustilaginomycotina</taxon>
        <taxon>Exobasidiomycetes</taxon>
        <taxon>Georgefischeriales</taxon>
        <taxon>Tilletiariaceae</taxon>
        <taxon>Tilletiaria</taxon>
    </lineage>
</organism>
<accession>A0A066V852</accession>
<dbReference type="InParanoid" id="A0A066V852"/>
<dbReference type="RefSeq" id="XP_013239717.1">
    <property type="nucleotide sequence ID" value="XM_013384263.1"/>
</dbReference>
<evidence type="ECO:0000313" key="2">
    <source>
        <dbReference type="EMBL" id="KDN34914.1"/>
    </source>
</evidence>
<dbReference type="Proteomes" id="UP000027361">
    <property type="component" value="Unassembled WGS sequence"/>
</dbReference>
<dbReference type="AlphaFoldDB" id="A0A066V852"/>
<evidence type="ECO:0000313" key="3">
    <source>
        <dbReference type="Proteomes" id="UP000027361"/>
    </source>
</evidence>
<comment type="caution">
    <text evidence="2">The sequence shown here is derived from an EMBL/GenBank/DDBJ whole genome shotgun (WGS) entry which is preliminary data.</text>
</comment>
<name>A0A066V852_TILAU</name>
<dbReference type="GeneID" id="25267901"/>
<keyword evidence="3" id="KW-1185">Reference proteome</keyword>
<gene>
    <name evidence="2" type="ORF">K437DRAFT_86951</name>
</gene>
<dbReference type="EMBL" id="JMSN01000253">
    <property type="protein sequence ID" value="KDN34914.1"/>
    <property type="molecule type" value="Genomic_DNA"/>
</dbReference>
<reference evidence="2 3" key="1">
    <citation type="submission" date="2014-05" db="EMBL/GenBank/DDBJ databases">
        <title>Draft genome sequence of a rare smut relative, Tilletiaria anomala UBC 951.</title>
        <authorList>
            <consortium name="DOE Joint Genome Institute"/>
            <person name="Toome M."/>
            <person name="Kuo A."/>
            <person name="Henrissat B."/>
            <person name="Lipzen A."/>
            <person name="Tritt A."/>
            <person name="Yoshinaga Y."/>
            <person name="Zane M."/>
            <person name="Barry K."/>
            <person name="Grigoriev I.V."/>
            <person name="Spatafora J.W."/>
            <person name="Aimea M.C."/>
        </authorList>
    </citation>
    <scope>NUCLEOTIDE SEQUENCE [LARGE SCALE GENOMIC DNA]</scope>
    <source>
        <strain evidence="2 3">UBC 951</strain>
    </source>
</reference>